<evidence type="ECO:0000313" key="1">
    <source>
        <dbReference type="EMBL" id="MET1755991.1"/>
    </source>
</evidence>
<comment type="caution">
    <text evidence="1">The sequence shown here is derived from an EMBL/GenBank/DDBJ whole genome shotgun (WGS) entry which is preliminary data.</text>
</comment>
<dbReference type="EMBL" id="JBEWLY010000017">
    <property type="protein sequence ID" value="MET1755991.1"/>
    <property type="molecule type" value="Genomic_DNA"/>
</dbReference>
<dbReference type="Proteomes" id="UP001548713">
    <property type="component" value="Unassembled WGS sequence"/>
</dbReference>
<protein>
    <submittedName>
        <fullName evidence="1">Uncharacterized protein</fullName>
    </submittedName>
</protein>
<proteinExistence type="predicted"/>
<accession>A0ABV2D2B5</accession>
<gene>
    <name evidence="1" type="ORF">ABVV53_11060</name>
</gene>
<dbReference type="RefSeq" id="WP_353984482.1">
    <property type="nucleotide sequence ID" value="NZ_JBEWLY010000017.1"/>
</dbReference>
<reference evidence="1 2" key="1">
    <citation type="submission" date="2024-07" db="EMBL/GenBank/DDBJ databases">
        <title>Novosphingobium kalidii RD2P27.</title>
        <authorList>
            <person name="Sun J.-Q."/>
        </authorList>
    </citation>
    <scope>NUCLEOTIDE SEQUENCE [LARGE SCALE GENOMIC DNA]</scope>
    <source>
        <strain evidence="1 2">RD2P27</strain>
    </source>
</reference>
<organism evidence="1 2">
    <name type="scientific">Novosphingobium kalidii</name>
    <dbReference type="NCBI Taxonomy" id="3230299"/>
    <lineage>
        <taxon>Bacteria</taxon>
        <taxon>Pseudomonadati</taxon>
        <taxon>Pseudomonadota</taxon>
        <taxon>Alphaproteobacteria</taxon>
        <taxon>Sphingomonadales</taxon>
        <taxon>Sphingomonadaceae</taxon>
        <taxon>Novosphingobium</taxon>
    </lineage>
</organism>
<evidence type="ECO:0000313" key="2">
    <source>
        <dbReference type="Proteomes" id="UP001548713"/>
    </source>
</evidence>
<name>A0ABV2D2B5_9SPHN</name>
<sequence length="67" mass="7565">MGELVMGKISLFLNAENLLNLRQTHYDPLLLPRRAAPRCERCMDSGRLGTAGCSHYQRRCALRFGAD</sequence>
<keyword evidence="2" id="KW-1185">Reference proteome</keyword>